<evidence type="ECO:0000313" key="3">
    <source>
        <dbReference type="Proteomes" id="UP001154255"/>
    </source>
</evidence>
<keyword evidence="4" id="KW-1185">Reference proteome</keyword>
<evidence type="ECO:0000313" key="2">
    <source>
        <dbReference type="EMBL" id="CAI3960852.1"/>
    </source>
</evidence>
<sequence length="108" mass="12048">MSKKYTNKPASVTDRECDEMVFQDCCLGIAENPKAMVDDIEAIQIVANFTNPDQDEKILRLAAAIRVLKVSPKNAFNTLFMATLLDYKQTLGIKGEIIRFKPSHNKGG</sequence>
<dbReference type="EMBL" id="CAMXCM010000013">
    <property type="protein sequence ID" value="CAI3959236.1"/>
    <property type="molecule type" value="Genomic_DNA"/>
</dbReference>
<dbReference type="RefSeq" id="WP_271790720.1">
    <property type="nucleotide sequence ID" value="NZ_CAMXCM010000013.1"/>
</dbReference>
<evidence type="ECO:0000313" key="1">
    <source>
        <dbReference type="EMBL" id="CAI3959236.1"/>
    </source>
</evidence>
<reference evidence="1" key="1">
    <citation type="submission" date="2022-10" db="EMBL/GenBank/DDBJ databases">
        <authorList>
            <person name="Botero Cardona J."/>
        </authorList>
    </citation>
    <scope>NUCLEOTIDE SEQUENCE</scope>
    <source>
        <strain evidence="1">LMG 31819</strain>
        <strain evidence="2">R-53529</strain>
    </source>
</reference>
<organism evidence="1 3">
    <name type="scientific">Commensalibacter communis</name>
    <dbReference type="NCBI Taxonomy" id="2972786"/>
    <lineage>
        <taxon>Bacteria</taxon>
        <taxon>Pseudomonadati</taxon>
        <taxon>Pseudomonadota</taxon>
        <taxon>Alphaproteobacteria</taxon>
        <taxon>Acetobacterales</taxon>
        <taxon>Acetobacteraceae</taxon>
    </lineage>
</organism>
<dbReference type="Proteomes" id="UP001154255">
    <property type="component" value="Unassembled WGS sequence"/>
</dbReference>
<evidence type="ECO:0000313" key="4">
    <source>
        <dbReference type="Proteomes" id="UP001154259"/>
    </source>
</evidence>
<dbReference type="EMBL" id="CAMXCS010000013">
    <property type="protein sequence ID" value="CAI3960852.1"/>
    <property type="molecule type" value="Genomic_DNA"/>
</dbReference>
<accession>A0A9W4TRK4</accession>
<protein>
    <submittedName>
        <fullName evidence="1">Uncharacterized protein</fullName>
    </submittedName>
</protein>
<gene>
    <name evidence="2" type="ORF">R53529_LOCUS2306</name>
    <name evidence="1" type="ORF">R53530_LOCUS2321</name>
</gene>
<dbReference type="AlphaFoldDB" id="A0A9W4TRK4"/>
<dbReference type="Proteomes" id="UP001154259">
    <property type="component" value="Unassembled WGS sequence"/>
</dbReference>
<comment type="caution">
    <text evidence="1">The sequence shown here is derived from an EMBL/GenBank/DDBJ whole genome shotgun (WGS) entry which is preliminary data.</text>
</comment>
<proteinExistence type="predicted"/>
<name>A0A9W4TRK4_9PROT</name>